<sequence>MNVAKIHDGLHIKTFWEKKINSGSQHAESEEKRKNTSALEKLRDEWTIRLDHRTKHLKKLNDDVRKVKVESADQT</sequence>
<dbReference type="Proteomes" id="UP001488805">
    <property type="component" value="Unassembled WGS sequence"/>
</dbReference>
<dbReference type="PANTHER" id="PTHR40387">
    <property type="entry name" value="PROTEIN FAM240B"/>
    <property type="match status" value="1"/>
</dbReference>
<gene>
    <name evidence="1" type="ORF">VZT92_018490</name>
</gene>
<proteinExistence type="predicted"/>
<dbReference type="EMBL" id="JBCEZU010000221">
    <property type="protein sequence ID" value="KAK9521990.1"/>
    <property type="molecule type" value="Genomic_DNA"/>
</dbReference>
<accession>A0AAW1EHN7</accession>
<dbReference type="PANTHER" id="PTHR40387:SF1">
    <property type="entry name" value="PROTEIN FAM240B"/>
    <property type="match status" value="1"/>
</dbReference>
<keyword evidence="2" id="KW-1185">Reference proteome</keyword>
<dbReference type="AlphaFoldDB" id="A0AAW1EHN7"/>
<reference evidence="1 2" key="1">
    <citation type="journal article" date="2024" name="Genome Biol. Evol.">
        <title>Chromosome-level genome assembly of the viviparous eelpout Zoarces viviparus.</title>
        <authorList>
            <person name="Fuhrmann N."/>
            <person name="Brasseur M.V."/>
            <person name="Bakowski C.E."/>
            <person name="Podsiadlowski L."/>
            <person name="Prost S."/>
            <person name="Krehenwinkel H."/>
            <person name="Mayer C."/>
        </authorList>
    </citation>
    <scope>NUCLEOTIDE SEQUENCE [LARGE SCALE GENOMIC DNA]</scope>
    <source>
        <strain evidence="1">NO-MEL_2022_Ind0_liver</strain>
    </source>
</reference>
<dbReference type="InterPro" id="IPR040261">
    <property type="entry name" value="FAM240"/>
</dbReference>
<name>A0AAW1EHN7_ZOAVI</name>
<comment type="caution">
    <text evidence="1">The sequence shown here is derived from an EMBL/GenBank/DDBJ whole genome shotgun (WGS) entry which is preliminary data.</text>
</comment>
<evidence type="ECO:0000313" key="1">
    <source>
        <dbReference type="EMBL" id="KAK9521990.1"/>
    </source>
</evidence>
<protein>
    <submittedName>
        <fullName evidence="1">Uncharacterized protein</fullName>
    </submittedName>
</protein>
<evidence type="ECO:0000313" key="2">
    <source>
        <dbReference type="Proteomes" id="UP001488805"/>
    </source>
</evidence>
<organism evidence="1 2">
    <name type="scientific">Zoarces viviparus</name>
    <name type="common">Viviparous eelpout</name>
    <name type="synonym">Blennius viviparus</name>
    <dbReference type="NCBI Taxonomy" id="48416"/>
    <lineage>
        <taxon>Eukaryota</taxon>
        <taxon>Metazoa</taxon>
        <taxon>Chordata</taxon>
        <taxon>Craniata</taxon>
        <taxon>Vertebrata</taxon>
        <taxon>Euteleostomi</taxon>
        <taxon>Actinopterygii</taxon>
        <taxon>Neopterygii</taxon>
        <taxon>Teleostei</taxon>
        <taxon>Neoteleostei</taxon>
        <taxon>Acanthomorphata</taxon>
        <taxon>Eupercaria</taxon>
        <taxon>Perciformes</taxon>
        <taxon>Cottioidei</taxon>
        <taxon>Zoarcales</taxon>
        <taxon>Zoarcidae</taxon>
        <taxon>Zoarcinae</taxon>
        <taxon>Zoarces</taxon>
    </lineage>
</organism>